<sequence length="382" mass="41119">MERDARRVSSLIRRLSAGGSNSSTAAYKTGVSQLGGGYDVTIGVGTPPQTQTLSIDTGSDLVWVQCKPCDKCYDQIDPVFDPASSTTFFPVPCESEATLLCQRLDERNRGCDRIANQCNYEYWYAEGSHTKGILATESLTMGNTTFPNMPIGCGYKNEGFTLLEDGMLGLGAGFVSFVGGKVGGAFSYCLGGMEGWLEIGRSGFPRNATWVPMISNIKNPGYYYIGLSGLGVGGERVPIPEDTFQINVESGDGGVIIDTGTTATYLPKAAYEPLRDMFRKKTAYLTRAPPKSSVFDTCYYSDVATEWLPKVPDVSFFISGGPILNLTSTNSLIRMNKDVVCFSFSVSHNVAIIGNIQQQGIRITIDGSGGYIGFGPDRCGVS</sequence>
<dbReference type="GO" id="GO:0004190">
    <property type="term" value="F:aspartic-type endopeptidase activity"/>
    <property type="evidence" value="ECO:0007669"/>
    <property type="project" value="UniProtKB-KW"/>
</dbReference>
<dbReference type="InterPro" id="IPR032799">
    <property type="entry name" value="TAXi_C"/>
</dbReference>
<keyword evidence="3" id="KW-0378">Hydrolase</keyword>
<evidence type="ECO:0000256" key="3">
    <source>
        <dbReference type="RuleBase" id="RU000454"/>
    </source>
</evidence>
<evidence type="ECO:0000256" key="1">
    <source>
        <dbReference type="ARBA" id="ARBA00007447"/>
    </source>
</evidence>
<keyword evidence="3" id="KW-0064">Aspartyl protease</keyword>
<feature type="active site" evidence="2">
    <location>
        <position position="56"/>
    </location>
</feature>
<proteinExistence type="inferred from homology"/>
<reference evidence="5" key="1">
    <citation type="submission" date="2020-07" db="EMBL/GenBank/DDBJ databases">
        <title>Ethylene signaling mediates host invasion by parasitic plants.</title>
        <authorList>
            <person name="Yoshida S."/>
        </authorList>
    </citation>
    <scope>NUCLEOTIDE SEQUENCE</scope>
    <source>
        <strain evidence="5">Okayama</strain>
    </source>
</reference>
<evidence type="ECO:0000256" key="2">
    <source>
        <dbReference type="PIRSR" id="PIRSR601461-1"/>
    </source>
</evidence>
<name>A0A830CWW0_9LAMI</name>
<feature type="domain" description="Peptidase A1" evidence="4">
    <location>
        <begin position="38"/>
        <end position="375"/>
    </location>
</feature>
<dbReference type="InterPro" id="IPR001461">
    <property type="entry name" value="Aspartic_peptidase_A1"/>
</dbReference>
<dbReference type="OrthoDB" id="2747330at2759"/>
<gene>
    <name evidence="5" type="ORF">PHJA_002016000</name>
</gene>
<comment type="caution">
    <text evidence="5">The sequence shown here is derived from an EMBL/GenBank/DDBJ whole genome shotgun (WGS) entry which is preliminary data.</text>
</comment>
<dbReference type="InterPro" id="IPR032861">
    <property type="entry name" value="TAXi_N"/>
</dbReference>
<organism evidence="5 6">
    <name type="scientific">Phtheirospermum japonicum</name>
    <dbReference type="NCBI Taxonomy" id="374723"/>
    <lineage>
        <taxon>Eukaryota</taxon>
        <taxon>Viridiplantae</taxon>
        <taxon>Streptophyta</taxon>
        <taxon>Embryophyta</taxon>
        <taxon>Tracheophyta</taxon>
        <taxon>Spermatophyta</taxon>
        <taxon>Magnoliopsida</taxon>
        <taxon>eudicotyledons</taxon>
        <taxon>Gunneridae</taxon>
        <taxon>Pentapetalae</taxon>
        <taxon>asterids</taxon>
        <taxon>lamiids</taxon>
        <taxon>Lamiales</taxon>
        <taxon>Orobanchaceae</taxon>
        <taxon>Orobanchaceae incertae sedis</taxon>
        <taxon>Phtheirospermum</taxon>
    </lineage>
</organism>
<evidence type="ECO:0000313" key="5">
    <source>
        <dbReference type="EMBL" id="GFP98721.1"/>
    </source>
</evidence>
<dbReference type="InterPro" id="IPR021109">
    <property type="entry name" value="Peptidase_aspartic_dom_sf"/>
</dbReference>
<dbReference type="Pfam" id="PF14543">
    <property type="entry name" value="TAXi_N"/>
    <property type="match status" value="1"/>
</dbReference>
<dbReference type="InterPro" id="IPR001969">
    <property type="entry name" value="Aspartic_peptidase_AS"/>
</dbReference>
<keyword evidence="6" id="KW-1185">Reference proteome</keyword>
<protein>
    <submittedName>
        <fullName evidence="5">Protein aspartic protease in guard cell 2</fullName>
    </submittedName>
</protein>
<dbReference type="PRINTS" id="PR00792">
    <property type="entry name" value="PEPSIN"/>
</dbReference>
<dbReference type="Gene3D" id="2.40.70.10">
    <property type="entry name" value="Acid Proteases"/>
    <property type="match status" value="2"/>
</dbReference>
<dbReference type="Proteomes" id="UP000653305">
    <property type="component" value="Unassembled WGS sequence"/>
</dbReference>
<dbReference type="GO" id="GO:0006508">
    <property type="term" value="P:proteolysis"/>
    <property type="evidence" value="ECO:0007669"/>
    <property type="project" value="UniProtKB-KW"/>
</dbReference>
<keyword evidence="3 5" id="KW-0645">Protease</keyword>
<comment type="similarity">
    <text evidence="1 3">Belongs to the peptidase A1 family.</text>
</comment>
<dbReference type="PANTHER" id="PTHR13683">
    <property type="entry name" value="ASPARTYL PROTEASES"/>
    <property type="match status" value="1"/>
</dbReference>
<dbReference type="PROSITE" id="PS51767">
    <property type="entry name" value="PEPTIDASE_A1"/>
    <property type="match status" value="1"/>
</dbReference>
<dbReference type="EMBL" id="BMAC01000541">
    <property type="protein sequence ID" value="GFP98721.1"/>
    <property type="molecule type" value="Genomic_DNA"/>
</dbReference>
<evidence type="ECO:0000259" key="4">
    <source>
        <dbReference type="PROSITE" id="PS51767"/>
    </source>
</evidence>
<dbReference type="InterPro" id="IPR033121">
    <property type="entry name" value="PEPTIDASE_A1"/>
</dbReference>
<evidence type="ECO:0000313" key="6">
    <source>
        <dbReference type="Proteomes" id="UP000653305"/>
    </source>
</evidence>
<feature type="active site" evidence="2">
    <location>
        <position position="258"/>
    </location>
</feature>
<accession>A0A830CWW0</accession>
<dbReference type="PANTHER" id="PTHR13683:SF265">
    <property type="entry name" value="PROTEIN ASPARTIC PROTEASE IN GUARD CELL 2"/>
    <property type="match status" value="1"/>
</dbReference>
<dbReference type="PROSITE" id="PS00141">
    <property type="entry name" value="ASP_PROTEASE"/>
    <property type="match status" value="1"/>
</dbReference>
<dbReference type="Pfam" id="PF14541">
    <property type="entry name" value="TAXi_C"/>
    <property type="match status" value="1"/>
</dbReference>
<dbReference type="SUPFAM" id="SSF50630">
    <property type="entry name" value="Acid proteases"/>
    <property type="match status" value="1"/>
</dbReference>
<dbReference type="AlphaFoldDB" id="A0A830CWW0"/>